<dbReference type="SUPFAM" id="SSF52540">
    <property type="entry name" value="P-loop containing nucleoside triphosphate hydrolases"/>
    <property type="match status" value="2"/>
</dbReference>
<feature type="domain" description="Helicase ATP-binding" evidence="12">
    <location>
        <begin position="328"/>
        <end position="499"/>
    </location>
</feature>
<keyword evidence="4" id="KW-0540">Nuclease</keyword>
<dbReference type="PROSITE" id="PS51192">
    <property type="entry name" value="HELICASE_ATP_BIND_1"/>
    <property type="match status" value="1"/>
</dbReference>
<dbReference type="Pfam" id="PF11867">
    <property type="entry name" value="T1RH-like_C"/>
    <property type="match status" value="1"/>
</dbReference>
<dbReference type="InterPro" id="IPR051268">
    <property type="entry name" value="Type-I_R_enzyme_R_subunit"/>
</dbReference>
<dbReference type="Gene3D" id="3.90.1570.50">
    <property type="match status" value="1"/>
</dbReference>
<evidence type="ECO:0000256" key="10">
    <source>
        <dbReference type="ARBA" id="ARBA00023125"/>
    </source>
</evidence>
<dbReference type="InterPro" id="IPR055180">
    <property type="entry name" value="HsdR_RecA-like_helicase_dom_2"/>
</dbReference>
<organism evidence="13 14">
    <name type="scientific">Anaerospora hongkongensis</name>
    <dbReference type="NCBI Taxonomy" id="244830"/>
    <lineage>
        <taxon>Bacteria</taxon>
        <taxon>Bacillati</taxon>
        <taxon>Bacillota</taxon>
        <taxon>Negativicutes</taxon>
        <taxon>Selenomonadales</taxon>
        <taxon>Sporomusaceae</taxon>
        <taxon>Anaerospora</taxon>
    </lineage>
</organism>
<evidence type="ECO:0000256" key="7">
    <source>
        <dbReference type="ARBA" id="ARBA00022759"/>
    </source>
</evidence>
<dbReference type="InterPro" id="IPR021810">
    <property type="entry name" value="T1RH-like_C"/>
</dbReference>
<dbReference type="EMBL" id="SLUI01000014">
    <property type="protein sequence ID" value="TCL35117.1"/>
    <property type="molecule type" value="Genomic_DNA"/>
</dbReference>
<gene>
    <name evidence="13" type="ORF">EV210_114137</name>
</gene>
<dbReference type="Gene3D" id="3.40.50.300">
    <property type="entry name" value="P-loop containing nucleotide triphosphate hydrolases"/>
    <property type="match status" value="2"/>
</dbReference>
<comment type="caution">
    <text evidence="13">The sequence shown here is derived from an EMBL/GenBank/DDBJ whole genome shotgun (WGS) entry which is preliminary data.</text>
</comment>
<protein>
    <recommendedName>
        <fullName evidence="11">Type I restriction enzyme endonuclease subunit</fullName>
        <shortName evidence="11">R protein</shortName>
        <ecNumber evidence="11">3.1.21.3</ecNumber>
    </recommendedName>
    <alternativeName>
        <fullName evidence="11">Type-1 restriction enzyme R protein</fullName>
    </alternativeName>
</protein>
<proteinExistence type="inferred from homology"/>
<comment type="subunit">
    <text evidence="3 11">The type I restriction/modification system is composed of three polypeptides R, M and S.</text>
</comment>
<evidence type="ECO:0000256" key="9">
    <source>
        <dbReference type="ARBA" id="ARBA00022840"/>
    </source>
</evidence>
<comment type="similarity">
    <text evidence="2 11">Belongs to the HsdR family.</text>
</comment>
<evidence type="ECO:0000313" key="14">
    <source>
        <dbReference type="Proteomes" id="UP000295063"/>
    </source>
</evidence>
<dbReference type="InterPro" id="IPR040980">
    <property type="entry name" value="SWI2_SNF2"/>
</dbReference>
<dbReference type="NCBIfam" id="TIGR00348">
    <property type="entry name" value="hsdR"/>
    <property type="match status" value="1"/>
</dbReference>
<keyword evidence="10 11" id="KW-0238">DNA-binding</keyword>
<dbReference type="CDD" id="cd22332">
    <property type="entry name" value="HsdR_N"/>
    <property type="match status" value="1"/>
</dbReference>
<dbReference type="Proteomes" id="UP000295063">
    <property type="component" value="Unassembled WGS sequence"/>
</dbReference>
<evidence type="ECO:0000313" key="13">
    <source>
        <dbReference type="EMBL" id="TCL35117.1"/>
    </source>
</evidence>
<sequence length="1065" mass="120244">MEMQTTKQEMNENLLEETALYWFSELGYTVLHGPDIAPGMPSAERENYRQVILVERLRQALIRINPDVPQVGIEEAIRKILIADSPNMADGNRFFHRLLTDGVDVEIPSSNKYGGSHYTKVWLLDLTVIDNNDWIALSQFTVIADNRNRRADMVIFVNGLPLAVLELKSPGDENATIKQAFNQLQTYKKDIASLFVTNEILVISDGIQARLGTITSGWDRFVPWRTIDGKEIEKKGTPELEVLIRGLFERKRFLDYILNFIVFEDDGIKVIKKAAAYHQYWAVNKAIFYTFSACGIAISEDKLIGRFPNFTSPAAVVKEGHSFYGPGTQHFGGHRIGVIWHTQGSGKSLSMTFYAGKIVRHPDMLNPTLVIITDRNDLDDQLFGTFARCKDLLRQSPVQAENREQLRTLLKVASGGVVFTTIQKFMPDQKGDTHPLLSQRDNIVVIADEAHRSQYEFIDGFARHLHDALPNASFIGFTGTPIENNDRSTPAVFGDYIDKYDMLRAVEDGSTVPIYYESRLVRIALKEEEKPNIDPEFEVITEGEEEAGKQNLKTKWAALEAMVGTEERICQIAADLVEHFEKRLGAMDGKAMVVCMSRRICVDLYEAVRKIRPHWHHDDDGQGFMKIIMSGSASDHPKWQAHIRSKMGREALATRFKDATDDFKLVFVRDMWLTGFDCPSLHTMYIDKPMSGHNLMQAIARVNRVFRDKPGGLVVDYLGIADSLKRALADYTASGGEGSTAIDQMQAVSVLMEKYEVVRAMFHGFDYRTILYSEQRKRISGITQAMEFILASPEGKNRYLPAVTALSRAFALAVPDENALAIRDEIRLFQEVRAALIKITGNERNQTPDEMEAAVKQLVSKAVISTEVMDIFAAVGLRNPDISILSDEFLEEVKTLPQRNLALELLKKLINDEIRSRSQKNIVQGRSFAEMLEHAVRKYQNRSIEAAEIIQALIDLAKNIREAGQRGETLGLSDDEVAFYDALADNGSARDIIGDEKLKFLAQELVIKVKQSVTIDWNLREPARAQIRVIVKRLLRQYGYPPNMEKKATELVLAQAELLCKGWAV</sequence>
<dbReference type="AlphaFoldDB" id="A0A4R1PW74"/>
<reference evidence="13 14" key="1">
    <citation type="submission" date="2019-03" db="EMBL/GenBank/DDBJ databases">
        <title>Genomic Encyclopedia of Type Strains, Phase IV (KMG-IV): sequencing the most valuable type-strain genomes for metagenomic binning, comparative biology and taxonomic classification.</title>
        <authorList>
            <person name="Goeker M."/>
        </authorList>
    </citation>
    <scope>NUCLEOTIDE SEQUENCE [LARGE SCALE GENOMIC DNA]</scope>
    <source>
        <strain evidence="13 14">DSM 15969</strain>
    </source>
</reference>
<evidence type="ECO:0000256" key="3">
    <source>
        <dbReference type="ARBA" id="ARBA00011296"/>
    </source>
</evidence>
<dbReference type="GO" id="GO:0003677">
    <property type="term" value="F:DNA binding"/>
    <property type="evidence" value="ECO:0007669"/>
    <property type="project" value="UniProtKB-KW"/>
</dbReference>
<keyword evidence="9 11" id="KW-0067">ATP-binding</keyword>
<accession>A0A4R1PW74</accession>
<keyword evidence="5 11" id="KW-0547">Nucleotide-binding</keyword>
<dbReference type="InterPro" id="IPR014001">
    <property type="entry name" value="Helicase_ATP-bd"/>
</dbReference>
<dbReference type="CDD" id="cd18800">
    <property type="entry name" value="SF2_C_EcoR124I-like"/>
    <property type="match status" value="1"/>
</dbReference>
<dbReference type="InterPro" id="IPR027417">
    <property type="entry name" value="P-loop_NTPase"/>
</dbReference>
<dbReference type="PANTHER" id="PTHR30195">
    <property type="entry name" value="TYPE I SITE-SPECIFIC DEOXYRIBONUCLEASE PROTEIN SUBUNIT M AND R"/>
    <property type="match status" value="1"/>
</dbReference>
<dbReference type="RefSeq" id="WP_207900773.1">
    <property type="nucleotide sequence ID" value="NZ_SLUI01000014.1"/>
</dbReference>
<dbReference type="InterPro" id="IPR004473">
    <property type="entry name" value="Restrct_endonuc_typeI_HsdR"/>
</dbReference>
<evidence type="ECO:0000259" key="12">
    <source>
        <dbReference type="PROSITE" id="PS51192"/>
    </source>
</evidence>
<comment type="function">
    <text evidence="11">Subunit R is required for both nuclease and ATPase activities, but not for modification.</text>
</comment>
<evidence type="ECO:0000256" key="4">
    <source>
        <dbReference type="ARBA" id="ARBA00022722"/>
    </source>
</evidence>
<keyword evidence="6 11" id="KW-0680">Restriction system</keyword>
<dbReference type="GO" id="GO:0009035">
    <property type="term" value="F:type I site-specific deoxyribonuclease activity"/>
    <property type="evidence" value="ECO:0007669"/>
    <property type="project" value="UniProtKB-EC"/>
</dbReference>
<evidence type="ECO:0000256" key="5">
    <source>
        <dbReference type="ARBA" id="ARBA00022741"/>
    </source>
</evidence>
<dbReference type="SMART" id="SM00487">
    <property type="entry name" value="DEXDc"/>
    <property type="match status" value="1"/>
</dbReference>
<dbReference type="Pfam" id="PF18766">
    <property type="entry name" value="SWI2_SNF2"/>
    <property type="match status" value="1"/>
</dbReference>
<dbReference type="Pfam" id="PF04313">
    <property type="entry name" value="HSDR_N"/>
    <property type="match status" value="1"/>
</dbReference>
<keyword evidence="8 11" id="KW-0378">Hydrolase</keyword>
<dbReference type="CDD" id="cd18030">
    <property type="entry name" value="DEXHc_RE_I_HsdR"/>
    <property type="match status" value="1"/>
</dbReference>
<dbReference type="PANTHER" id="PTHR30195:SF15">
    <property type="entry name" value="TYPE I RESTRICTION ENZYME HINDI ENDONUCLEASE SUBUNIT"/>
    <property type="match status" value="1"/>
</dbReference>
<dbReference type="GO" id="GO:0009307">
    <property type="term" value="P:DNA restriction-modification system"/>
    <property type="evidence" value="ECO:0007669"/>
    <property type="project" value="UniProtKB-KW"/>
</dbReference>
<evidence type="ECO:0000256" key="11">
    <source>
        <dbReference type="RuleBase" id="RU364115"/>
    </source>
</evidence>
<dbReference type="InterPro" id="IPR007409">
    <property type="entry name" value="Restrct_endonuc_type1_HsdR_N"/>
</dbReference>
<evidence type="ECO:0000256" key="8">
    <source>
        <dbReference type="ARBA" id="ARBA00022801"/>
    </source>
</evidence>
<name>A0A4R1PW74_9FIRM</name>
<dbReference type="Pfam" id="PF22679">
    <property type="entry name" value="T1R_D3-like"/>
    <property type="match status" value="1"/>
</dbReference>
<dbReference type="EC" id="3.1.21.3" evidence="11"/>
<dbReference type="GO" id="GO:0005524">
    <property type="term" value="F:ATP binding"/>
    <property type="evidence" value="ECO:0007669"/>
    <property type="project" value="UniProtKB-KW"/>
</dbReference>
<keyword evidence="7" id="KW-0255">Endonuclease</keyword>
<evidence type="ECO:0000256" key="2">
    <source>
        <dbReference type="ARBA" id="ARBA00008598"/>
    </source>
</evidence>
<evidence type="ECO:0000256" key="6">
    <source>
        <dbReference type="ARBA" id="ARBA00022747"/>
    </source>
</evidence>
<evidence type="ECO:0000256" key="1">
    <source>
        <dbReference type="ARBA" id="ARBA00000851"/>
    </source>
</evidence>
<comment type="catalytic activity">
    <reaction evidence="1 11">
        <text>Endonucleolytic cleavage of DNA to give random double-stranded fragments with terminal 5'-phosphates, ATP is simultaneously hydrolyzed.</text>
        <dbReference type="EC" id="3.1.21.3"/>
    </reaction>
</comment>
<keyword evidence="14" id="KW-1185">Reference proteome</keyword>